<proteinExistence type="inferred from homology"/>
<dbReference type="Proteomes" id="UP000077755">
    <property type="component" value="Chromosome 5"/>
</dbReference>
<accession>A0AAF1B215</accession>
<name>A0AAF1B215_DAUCS</name>
<evidence type="ECO:0000313" key="3">
    <source>
        <dbReference type="Proteomes" id="UP000077755"/>
    </source>
</evidence>
<evidence type="ECO:0008006" key="4">
    <source>
        <dbReference type="Google" id="ProtNLM"/>
    </source>
</evidence>
<dbReference type="PANTHER" id="PTHR11926">
    <property type="entry name" value="GLUCOSYL/GLUCURONOSYL TRANSFERASES"/>
    <property type="match status" value="1"/>
</dbReference>
<reference evidence="2" key="1">
    <citation type="journal article" date="2016" name="Nat. Genet.">
        <title>A high-quality carrot genome assembly provides new insights into carotenoid accumulation and asterid genome evolution.</title>
        <authorList>
            <person name="Iorizzo M."/>
            <person name="Ellison S."/>
            <person name="Senalik D."/>
            <person name="Zeng P."/>
            <person name="Satapoomin P."/>
            <person name="Huang J."/>
            <person name="Bowman M."/>
            <person name="Iovene M."/>
            <person name="Sanseverino W."/>
            <person name="Cavagnaro P."/>
            <person name="Yildiz M."/>
            <person name="Macko-Podgorni A."/>
            <person name="Moranska E."/>
            <person name="Grzebelus E."/>
            <person name="Grzebelus D."/>
            <person name="Ashrafi H."/>
            <person name="Zheng Z."/>
            <person name="Cheng S."/>
            <person name="Spooner D."/>
            <person name="Van Deynze A."/>
            <person name="Simon P."/>
        </authorList>
    </citation>
    <scope>NUCLEOTIDE SEQUENCE</scope>
    <source>
        <tissue evidence="2">Leaf</tissue>
    </source>
</reference>
<dbReference type="SUPFAM" id="SSF53756">
    <property type="entry name" value="UDP-Glycosyltransferase/glycogen phosphorylase"/>
    <property type="match status" value="1"/>
</dbReference>
<reference evidence="2" key="2">
    <citation type="submission" date="2022-03" db="EMBL/GenBank/DDBJ databases">
        <title>Draft title - Genomic analysis of global carrot germplasm unveils the trajectory of domestication and the origin of high carotenoid orange carrot.</title>
        <authorList>
            <person name="Iorizzo M."/>
            <person name="Ellison S."/>
            <person name="Senalik D."/>
            <person name="Macko-Podgorni A."/>
            <person name="Grzebelus D."/>
            <person name="Bostan H."/>
            <person name="Rolling W."/>
            <person name="Curaba J."/>
            <person name="Simon P."/>
        </authorList>
    </citation>
    <scope>NUCLEOTIDE SEQUENCE</scope>
    <source>
        <tissue evidence="2">Leaf</tissue>
    </source>
</reference>
<gene>
    <name evidence="2" type="ORF">DCAR_0521043</name>
</gene>
<organism evidence="2 3">
    <name type="scientific">Daucus carota subsp. sativus</name>
    <name type="common">Carrot</name>
    <dbReference type="NCBI Taxonomy" id="79200"/>
    <lineage>
        <taxon>Eukaryota</taxon>
        <taxon>Viridiplantae</taxon>
        <taxon>Streptophyta</taxon>
        <taxon>Embryophyta</taxon>
        <taxon>Tracheophyta</taxon>
        <taxon>Spermatophyta</taxon>
        <taxon>Magnoliopsida</taxon>
        <taxon>eudicotyledons</taxon>
        <taxon>Gunneridae</taxon>
        <taxon>Pentapetalae</taxon>
        <taxon>asterids</taxon>
        <taxon>campanulids</taxon>
        <taxon>Apiales</taxon>
        <taxon>Apiaceae</taxon>
        <taxon>Apioideae</taxon>
        <taxon>Scandiceae</taxon>
        <taxon>Daucinae</taxon>
        <taxon>Daucus</taxon>
        <taxon>Daucus sect. Daucus</taxon>
    </lineage>
</organism>
<evidence type="ECO:0000256" key="1">
    <source>
        <dbReference type="ARBA" id="ARBA00009995"/>
    </source>
</evidence>
<dbReference type="EMBL" id="CP093347">
    <property type="protein sequence ID" value="WOH01658.1"/>
    <property type="molecule type" value="Genomic_DNA"/>
</dbReference>
<keyword evidence="3" id="KW-1185">Reference proteome</keyword>
<evidence type="ECO:0000313" key="2">
    <source>
        <dbReference type="EMBL" id="WOH01658.1"/>
    </source>
</evidence>
<protein>
    <recommendedName>
        <fullName evidence="4">UDP-glycosyltransferase</fullName>
    </recommendedName>
</protein>
<sequence length="38" mass="4260">MSEASNKPHALCIPYPSQGHINPMLKLAKLLHHKGFHI</sequence>
<comment type="similarity">
    <text evidence="1">Belongs to the UDP-glycosyltransferase family.</text>
</comment>
<dbReference type="PANTHER" id="PTHR11926:SF774">
    <property type="entry name" value="UDP-GLYCOSYLTRANSFERASE 85A1-RELATED"/>
    <property type="match status" value="1"/>
</dbReference>
<dbReference type="GO" id="GO:0080043">
    <property type="term" value="F:quercetin 3-O-glucosyltransferase activity"/>
    <property type="evidence" value="ECO:0007669"/>
    <property type="project" value="TreeGrafter"/>
</dbReference>
<dbReference type="AlphaFoldDB" id="A0AAF1B215"/>
<dbReference type="GO" id="GO:0080044">
    <property type="term" value="F:quercetin 7-O-glucosyltransferase activity"/>
    <property type="evidence" value="ECO:0007669"/>
    <property type="project" value="TreeGrafter"/>
</dbReference>
<dbReference type="Gene3D" id="3.40.50.2000">
    <property type="entry name" value="Glycogen Phosphorylase B"/>
    <property type="match status" value="1"/>
</dbReference>